<dbReference type="EC" id="3.5.1.49" evidence="1"/>
<dbReference type="AlphaFoldDB" id="A0A517VWE7"/>
<organism evidence="1 2">
    <name type="scientific">Gimesia aquarii</name>
    <dbReference type="NCBI Taxonomy" id="2527964"/>
    <lineage>
        <taxon>Bacteria</taxon>
        <taxon>Pseudomonadati</taxon>
        <taxon>Planctomycetota</taxon>
        <taxon>Planctomycetia</taxon>
        <taxon>Planctomycetales</taxon>
        <taxon>Planctomycetaceae</taxon>
        <taxon>Gimesia</taxon>
    </lineage>
</organism>
<dbReference type="Pfam" id="PF03069">
    <property type="entry name" value="FmdA_AmdA"/>
    <property type="match status" value="2"/>
</dbReference>
<reference evidence="1 2" key="1">
    <citation type="submission" date="2019-03" db="EMBL/GenBank/DDBJ databases">
        <title>Deep-cultivation of Planctomycetes and their phenomic and genomic characterization uncovers novel biology.</title>
        <authorList>
            <person name="Wiegand S."/>
            <person name="Jogler M."/>
            <person name="Boedeker C."/>
            <person name="Pinto D."/>
            <person name="Vollmers J."/>
            <person name="Rivas-Marin E."/>
            <person name="Kohn T."/>
            <person name="Peeters S.H."/>
            <person name="Heuer A."/>
            <person name="Rast P."/>
            <person name="Oberbeckmann S."/>
            <person name="Bunk B."/>
            <person name="Jeske O."/>
            <person name="Meyerdierks A."/>
            <person name="Storesund J.E."/>
            <person name="Kallscheuer N."/>
            <person name="Luecker S."/>
            <person name="Lage O.M."/>
            <person name="Pohl T."/>
            <person name="Merkel B.J."/>
            <person name="Hornburger P."/>
            <person name="Mueller R.-W."/>
            <person name="Bruemmer F."/>
            <person name="Labrenz M."/>
            <person name="Spormann A.M."/>
            <person name="Op den Camp H."/>
            <person name="Overmann J."/>
            <person name="Amann R."/>
            <person name="Jetten M.S.M."/>
            <person name="Mascher T."/>
            <person name="Medema M.H."/>
            <person name="Devos D.P."/>
            <person name="Kaster A.-K."/>
            <person name="Ovreas L."/>
            <person name="Rohde M."/>
            <person name="Galperin M.Y."/>
            <person name="Jogler C."/>
        </authorList>
    </citation>
    <scope>NUCLEOTIDE SEQUENCE [LARGE SCALE GENOMIC DNA]</scope>
    <source>
        <strain evidence="1 2">V144</strain>
    </source>
</reference>
<name>A0A517VWE7_9PLAN</name>
<dbReference type="RefSeq" id="WP_144985687.1">
    <property type="nucleotide sequence ID" value="NZ_CP037920.1"/>
</dbReference>
<dbReference type="PANTHER" id="PTHR31891">
    <property type="entry name" value="FORMAMIDASE C869.04-RELATED"/>
    <property type="match status" value="1"/>
</dbReference>
<proteinExistence type="predicted"/>
<evidence type="ECO:0000313" key="2">
    <source>
        <dbReference type="Proteomes" id="UP000318704"/>
    </source>
</evidence>
<protein>
    <submittedName>
        <fullName evidence="1">Formamidase</fullName>
        <ecNumber evidence="1">3.5.1.49</ecNumber>
    </submittedName>
</protein>
<gene>
    <name evidence="1" type="primary">fmdA</name>
    <name evidence="1" type="ORF">V144x_27960</name>
</gene>
<accession>A0A517VWE7</accession>
<keyword evidence="1" id="KW-0378">Hydrolase</keyword>
<dbReference type="Gene3D" id="2.60.120.580">
    <property type="entry name" value="Acetamidase/Formamidase-like domains"/>
    <property type="match status" value="1"/>
</dbReference>
<dbReference type="EMBL" id="CP037920">
    <property type="protein sequence ID" value="QDT97323.1"/>
    <property type="molecule type" value="Genomic_DNA"/>
</dbReference>
<dbReference type="GO" id="GO:0004328">
    <property type="term" value="F:formamidase activity"/>
    <property type="evidence" value="ECO:0007669"/>
    <property type="project" value="UniProtKB-EC"/>
</dbReference>
<dbReference type="Proteomes" id="UP000318704">
    <property type="component" value="Chromosome"/>
</dbReference>
<dbReference type="SUPFAM" id="SSF141130">
    <property type="entry name" value="Acetamidase/Formamidase-like"/>
    <property type="match status" value="1"/>
</dbReference>
<dbReference type="InterPro" id="IPR004304">
    <property type="entry name" value="FmdA_AmdA"/>
</dbReference>
<evidence type="ECO:0000313" key="1">
    <source>
        <dbReference type="EMBL" id="QDT97323.1"/>
    </source>
</evidence>
<sequence>MKRILREHTTAVFSAQAEPVLSVSPGETFMIETEDSRGGRTRKPEQCTPDALHRMRQEGYAGNPVVGPVFVEGAEPGDTLAVQIQEMACDTQGYYGYWPFEQHLQDLIEEPVTRLVKIVDDKVKYSFQAGGKTHELVLPVAPVIGTIGTAPQEEVVYTYHTGTHGGNLDVPEIGPGCTIYLPVAVEGALLSLGDCHARQGDGELCAVEMRSEVKLSVQVLKNWTKQQQWLRAETDEELLTIACDRPLESAQWLAIREMISWLEERQGWTKSEAREFLSIASDVKPGQSLAGPYSMRVLVPKKLLP</sequence>
<dbReference type="Gene3D" id="3.10.28.20">
    <property type="entry name" value="Acetamidase/Formamidase-like domains"/>
    <property type="match status" value="1"/>
</dbReference>
<dbReference type="KEGG" id="gaw:V144x_27960"/>
<dbReference type="PANTHER" id="PTHR31891:SF1">
    <property type="entry name" value="FORMAMIDASE C869.04-RELATED"/>
    <property type="match status" value="1"/>
</dbReference>